<dbReference type="STRING" id="1121390.SAMN02746041_01323"/>
<dbReference type="Gene3D" id="3.10.20.30">
    <property type="match status" value="1"/>
</dbReference>
<protein>
    <submittedName>
        <fullName evidence="1">Sulfur carrier protein ThiS (Thiamine biosynthesis)</fullName>
    </submittedName>
</protein>
<keyword evidence="2" id="KW-1185">Reference proteome</keyword>
<sequence length="77" mass="8524">MKIRVESFATYRDYTERLPQDKQMDVPDGAVIQDVLAALGVPTDKPIILLVNGRARPAHAPLREGDHLVFFPPLEGG</sequence>
<dbReference type="SUPFAM" id="SSF54285">
    <property type="entry name" value="MoaD/ThiS"/>
    <property type="match status" value="1"/>
</dbReference>
<dbReference type="RefSeq" id="WP_084057081.1">
    <property type="nucleotide sequence ID" value="NZ_FWXF01000005.1"/>
</dbReference>
<dbReference type="AlphaFoldDB" id="A0A1W1XDD7"/>
<dbReference type="Pfam" id="PF02597">
    <property type="entry name" value="ThiS"/>
    <property type="match status" value="1"/>
</dbReference>
<proteinExistence type="predicted"/>
<evidence type="ECO:0000313" key="1">
    <source>
        <dbReference type="EMBL" id="SMC21946.1"/>
    </source>
</evidence>
<gene>
    <name evidence="1" type="ORF">SAMN02746041_01323</name>
</gene>
<evidence type="ECO:0000313" key="2">
    <source>
        <dbReference type="Proteomes" id="UP000192783"/>
    </source>
</evidence>
<dbReference type="InterPro" id="IPR016155">
    <property type="entry name" value="Mopterin_synth/thiamin_S_b"/>
</dbReference>
<dbReference type="InterPro" id="IPR012675">
    <property type="entry name" value="Beta-grasp_dom_sf"/>
</dbReference>
<organism evidence="1 2">
    <name type="scientific">Desulfacinum hydrothermale DSM 13146</name>
    <dbReference type="NCBI Taxonomy" id="1121390"/>
    <lineage>
        <taxon>Bacteria</taxon>
        <taxon>Pseudomonadati</taxon>
        <taxon>Thermodesulfobacteriota</taxon>
        <taxon>Syntrophobacteria</taxon>
        <taxon>Syntrophobacterales</taxon>
        <taxon>Syntrophobacteraceae</taxon>
        <taxon>Desulfacinum</taxon>
    </lineage>
</organism>
<dbReference type="OrthoDB" id="9801945at2"/>
<accession>A0A1W1XDD7</accession>
<dbReference type="Proteomes" id="UP000192783">
    <property type="component" value="Unassembled WGS sequence"/>
</dbReference>
<dbReference type="EMBL" id="FWXF01000005">
    <property type="protein sequence ID" value="SMC21946.1"/>
    <property type="molecule type" value="Genomic_DNA"/>
</dbReference>
<dbReference type="InterPro" id="IPR003749">
    <property type="entry name" value="ThiS/MoaD-like"/>
</dbReference>
<reference evidence="1 2" key="1">
    <citation type="submission" date="2017-04" db="EMBL/GenBank/DDBJ databases">
        <authorList>
            <person name="Afonso C.L."/>
            <person name="Miller P.J."/>
            <person name="Scott M.A."/>
            <person name="Spackman E."/>
            <person name="Goraichik I."/>
            <person name="Dimitrov K.M."/>
            <person name="Suarez D.L."/>
            <person name="Swayne D.E."/>
        </authorList>
    </citation>
    <scope>NUCLEOTIDE SEQUENCE [LARGE SCALE GENOMIC DNA]</scope>
    <source>
        <strain evidence="1 2">DSM 13146</strain>
    </source>
</reference>
<name>A0A1W1XDD7_9BACT</name>